<evidence type="ECO:0000256" key="11">
    <source>
        <dbReference type="ARBA" id="ARBA00022989"/>
    </source>
</evidence>
<dbReference type="Proteomes" id="UP000677054">
    <property type="component" value="Unassembled WGS sequence"/>
</dbReference>
<keyword evidence="12" id="KW-0333">Golgi apparatus</keyword>
<evidence type="ECO:0000256" key="8">
    <source>
        <dbReference type="ARBA" id="ARBA00022692"/>
    </source>
</evidence>
<keyword evidence="10" id="KW-0735">Signal-anchor</keyword>
<keyword evidence="7" id="KW-0808">Transferase</keyword>
<evidence type="ECO:0000313" key="21">
    <source>
        <dbReference type="EMBL" id="CAD7248784.1"/>
    </source>
</evidence>
<evidence type="ECO:0000256" key="3">
    <source>
        <dbReference type="ARBA" id="ARBA00004922"/>
    </source>
</evidence>
<accession>A0A7R9A6P1</accession>
<keyword evidence="14" id="KW-0325">Glycoprotein</keyword>
<keyword evidence="13" id="KW-0472">Membrane</keyword>
<comment type="pathway">
    <text evidence="3">Protein modification; protein glycosylation.</text>
</comment>
<keyword evidence="9" id="KW-0479">Metal-binding</keyword>
<reference evidence="21" key="1">
    <citation type="submission" date="2020-11" db="EMBL/GenBank/DDBJ databases">
        <authorList>
            <person name="Tran Van P."/>
        </authorList>
    </citation>
    <scope>NUCLEOTIDE SEQUENCE</scope>
</reference>
<dbReference type="InterPro" id="IPR043189">
    <property type="entry name" value="B4GAT1"/>
</dbReference>
<evidence type="ECO:0000313" key="22">
    <source>
        <dbReference type="Proteomes" id="UP000677054"/>
    </source>
</evidence>
<dbReference type="PANTHER" id="PTHR46420">
    <property type="entry name" value="BETA-1,4-GLUCURONYLTRANSFERASE 1"/>
    <property type="match status" value="1"/>
</dbReference>
<evidence type="ECO:0000256" key="6">
    <source>
        <dbReference type="ARBA" id="ARBA00022676"/>
    </source>
</evidence>
<organism evidence="21">
    <name type="scientific">Darwinula stevensoni</name>
    <dbReference type="NCBI Taxonomy" id="69355"/>
    <lineage>
        <taxon>Eukaryota</taxon>
        <taxon>Metazoa</taxon>
        <taxon>Ecdysozoa</taxon>
        <taxon>Arthropoda</taxon>
        <taxon>Crustacea</taxon>
        <taxon>Oligostraca</taxon>
        <taxon>Ostracoda</taxon>
        <taxon>Podocopa</taxon>
        <taxon>Podocopida</taxon>
        <taxon>Darwinulocopina</taxon>
        <taxon>Darwinuloidea</taxon>
        <taxon>Darwinulidae</taxon>
        <taxon>Darwinula</taxon>
    </lineage>
</organism>
<dbReference type="GO" id="GO:0015020">
    <property type="term" value="F:glucuronosyltransferase activity"/>
    <property type="evidence" value="ECO:0007669"/>
    <property type="project" value="InterPro"/>
</dbReference>
<sequence>MSAYELYVAGYQFLVLNNAFTSHWGFQTIRSRPSWRARQQEDNNKLMPGFAEELKAKYGSDPKDLAKMASKIAKIRVAYGKPI</sequence>
<dbReference type="GO" id="GO:0046872">
    <property type="term" value="F:metal ion binding"/>
    <property type="evidence" value="ECO:0007669"/>
    <property type="project" value="UniProtKB-KW"/>
</dbReference>
<gene>
    <name evidence="21" type="ORF">DSTB1V02_LOCUS8592</name>
</gene>
<evidence type="ECO:0000256" key="15">
    <source>
        <dbReference type="ARBA" id="ARBA00023211"/>
    </source>
</evidence>
<keyword evidence="15" id="KW-0464">Manganese</keyword>
<dbReference type="OrthoDB" id="9974378at2759"/>
<protein>
    <recommendedName>
        <fullName evidence="5">Beta-1,4-glucuronyltransferase 1</fullName>
    </recommendedName>
    <alternativeName>
        <fullName evidence="16">I-beta-1,3-N-acetylglucosaminyltransferase</fullName>
    </alternativeName>
    <alternativeName>
        <fullName evidence="19">N-acetyllactosaminide beta-1,3-N-acetylglucosaminyltransferase</fullName>
    </alternativeName>
    <alternativeName>
        <fullName evidence="17">Poly-N-acetyllactosamine extension enzyme</fullName>
    </alternativeName>
    <alternativeName>
        <fullName evidence="18">UDP-GlcNAc:betaGal beta-1,3-N-acetylglucosaminyltransferase 1</fullName>
    </alternativeName>
</protein>
<proteinExistence type="inferred from homology"/>
<evidence type="ECO:0000256" key="18">
    <source>
        <dbReference type="ARBA" id="ARBA00032181"/>
    </source>
</evidence>
<dbReference type="Pfam" id="PF13896">
    <property type="entry name" value="Glyco_transf_49"/>
    <property type="match status" value="1"/>
</dbReference>
<evidence type="ECO:0000256" key="17">
    <source>
        <dbReference type="ARBA" id="ARBA00032175"/>
    </source>
</evidence>
<dbReference type="UniPathway" id="UPA00378"/>
<keyword evidence="8" id="KW-0812">Transmembrane</keyword>
<evidence type="ECO:0000256" key="9">
    <source>
        <dbReference type="ARBA" id="ARBA00022723"/>
    </source>
</evidence>
<dbReference type="EMBL" id="LR901508">
    <property type="protein sequence ID" value="CAD7248784.1"/>
    <property type="molecule type" value="Genomic_DNA"/>
</dbReference>
<comment type="cofactor">
    <cofactor evidence="1">
        <name>Mn(2+)</name>
        <dbReference type="ChEBI" id="CHEBI:29035"/>
    </cofactor>
</comment>
<evidence type="ECO:0000256" key="5">
    <source>
        <dbReference type="ARBA" id="ARBA00017962"/>
    </source>
</evidence>
<comment type="catalytic activity">
    <reaction evidence="20">
        <text>3-O-[beta-D-Xyl-(1-&gt;4)-Rib-ol-P-Rib-ol-P-3-beta-D-GalNAc-(1-&gt;3)-beta-D-GlcNAc-(1-&gt;4)-(O-6-P-alpha-D-Man)]-Thr-[protein] + UDP-alpha-D-glucuronate = 3-O-[beta-D-GlcA-(1-&gt;3)-beta-D-Xyl-(1-&gt;4)-Rib-ol-P-Rib-ol-P-3-beta-D-GalNAc-(1-&gt;3)-beta-D-GlcNAc-(1-&gt;4)-(O-6-P-alpha-D-Man)]-Thr-[protein] + UDP + H(+)</text>
        <dbReference type="Rhea" id="RHEA:46860"/>
        <dbReference type="Rhea" id="RHEA-COMP:15023"/>
        <dbReference type="Rhea" id="RHEA-COMP:17482"/>
        <dbReference type="ChEBI" id="CHEBI:15378"/>
        <dbReference type="ChEBI" id="CHEBI:58052"/>
        <dbReference type="ChEBI" id="CHEBI:58223"/>
        <dbReference type="ChEBI" id="CHEBI:142405"/>
        <dbReference type="ChEBI" id="CHEBI:177336"/>
    </reaction>
</comment>
<keyword evidence="6" id="KW-0328">Glycosyltransferase</keyword>
<evidence type="ECO:0000256" key="16">
    <source>
        <dbReference type="ARBA" id="ARBA00030723"/>
    </source>
</evidence>
<keyword evidence="11" id="KW-1133">Transmembrane helix</keyword>
<evidence type="ECO:0000256" key="2">
    <source>
        <dbReference type="ARBA" id="ARBA00004323"/>
    </source>
</evidence>
<name>A0A7R9A6P1_9CRUS</name>
<evidence type="ECO:0000256" key="10">
    <source>
        <dbReference type="ARBA" id="ARBA00022968"/>
    </source>
</evidence>
<evidence type="ECO:0000256" key="4">
    <source>
        <dbReference type="ARBA" id="ARBA00008539"/>
    </source>
</evidence>
<comment type="similarity">
    <text evidence="4">Belongs to the glycosyltransferase 49 family.</text>
</comment>
<keyword evidence="22" id="KW-1185">Reference proteome</keyword>
<dbReference type="AlphaFoldDB" id="A0A7R9A6P1"/>
<evidence type="ECO:0000256" key="20">
    <source>
        <dbReference type="ARBA" id="ARBA00047852"/>
    </source>
</evidence>
<evidence type="ECO:0000256" key="7">
    <source>
        <dbReference type="ARBA" id="ARBA00022679"/>
    </source>
</evidence>
<evidence type="ECO:0000256" key="1">
    <source>
        <dbReference type="ARBA" id="ARBA00001936"/>
    </source>
</evidence>
<dbReference type="PANTHER" id="PTHR46420:SF1">
    <property type="entry name" value="BETA-1,4-GLUCURONYLTRANSFERASE 1"/>
    <property type="match status" value="1"/>
</dbReference>
<evidence type="ECO:0000256" key="12">
    <source>
        <dbReference type="ARBA" id="ARBA00023034"/>
    </source>
</evidence>
<evidence type="ECO:0000256" key="14">
    <source>
        <dbReference type="ARBA" id="ARBA00023180"/>
    </source>
</evidence>
<dbReference type="EMBL" id="CAJPEV010001991">
    <property type="protein sequence ID" value="CAG0895223.1"/>
    <property type="molecule type" value="Genomic_DNA"/>
</dbReference>
<dbReference type="GO" id="GO:0000139">
    <property type="term" value="C:Golgi membrane"/>
    <property type="evidence" value="ECO:0007669"/>
    <property type="project" value="UniProtKB-SubCell"/>
</dbReference>
<evidence type="ECO:0000256" key="19">
    <source>
        <dbReference type="ARBA" id="ARBA00033291"/>
    </source>
</evidence>
<evidence type="ECO:0000256" key="13">
    <source>
        <dbReference type="ARBA" id="ARBA00023136"/>
    </source>
</evidence>
<dbReference type="GO" id="GO:0035269">
    <property type="term" value="P:protein O-linked glycosylation via mannose"/>
    <property type="evidence" value="ECO:0007669"/>
    <property type="project" value="TreeGrafter"/>
</dbReference>
<comment type="subcellular location">
    <subcellularLocation>
        <location evidence="2">Golgi apparatus membrane</location>
        <topology evidence="2">Single-pass type II membrane protein</topology>
    </subcellularLocation>
</comment>